<dbReference type="Proteomes" id="UP000239322">
    <property type="component" value="Unassembled WGS sequence"/>
</dbReference>
<dbReference type="AlphaFoldDB" id="A0A2S9PPJ3"/>
<keyword evidence="2" id="KW-1185">Reference proteome</keyword>
<gene>
    <name evidence="1" type="ORF">C6N75_26290</name>
</gene>
<dbReference type="EMBL" id="PVLV01000524">
    <property type="protein sequence ID" value="PRH76324.1"/>
    <property type="molecule type" value="Genomic_DNA"/>
</dbReference>
<name>A0A2S9PPJ3_9ACTN</name>
<comment type="caution">
    <text evidence="1">The sequence shown here is derived from an EMBL/GenBank/DDBJ whole genome shotgun (WGS) entry which is preliminary data.</text>
</comment>
<evidence type="ECO:0000313" key="2">
    <source>
        <dbReference type="Proteomes" id="UP000239322"/>
    </source>
</evidence>
<protein>
    <recommendedName>
        <fullName evidence="3">Regulatory protein</fullName>
    </recommendedName>
</protein>
<proteinExistence type="predicted"/>
<dbReference type="RefSeq" id="WP_105871375.1">
    <property type="nucleotide sequence ID" value="NZ_PVLV01000524.1"/>
</dbReference>
<dbReference type="OrthoDB" id="3213425at2"/>
<evidence type="ECO:0008006" key="3">
    <source>
        <dbReference type="Google" id="ProtNLM"/>
    </source>
</evidence>
<organism evidence="1 2">
    <name type="scientific">Streptomyces solincola</name>
    <dbReference type="NCBI Taxonomy" id="2100817"/>
    <lineage>
        <taxon>Bacteria</taxon>
        <taxon>Bacillati</taxon>
        <taxon>Actinomycetota</taxon>
        <taxon>Actinomycetes</taxon>
        <taxon>Kitasatosporales</taxon>
        <taxon>Streptomycetaceae</taxon>
        <taxon>Streptomyces</taxon>
    </lineage>
</organism>
<sequence length="449" mass="48025">MTERTPNTGLAALLAATGWTQSQLAGAVNRVAREAGRPGGCDKHNVSKWLGGTVPRAAVRPLVLEALARRLGRPVTYAEAGWPPPVAGSDPAVPGAEDTVEGLVSTGRADMDPARRTVLAASLYSAALPVPLFRDLSEQTESAATGRTTRIGPGEVATVRTMTERIAGILDELGGAHARPMAAAFLVNTVGPWLRASASGSVRRSMLAAASDLVYLTGWMAMYERDHGLGQRYYLQALELAGAAEDHVTYCRTLRGMALQAANLKHGRRALELADSAAEAAPAGGPRLHAFLAGQQAHGAALVGDRRQAFARLRETEAALSRADDRRDHLGGYDLAAYHFHVSSVAYALGDVPASVRAMQDSNRVRPPVERQGRAHATGLLAQRQMEMGHMDAACETWGRFLDDYEGLSSSRADEHFDVLARRLRSPRTPAARELRERAADIALRKATA</sequence>
<reference evidence="1 2" key="1">
    <citation type="submission" date="2018-03" db="EMBL/GenBank/DDBJ databases">
        <title>Novel Streptomyces sp. from soil.</title>
        <authorList>
            <person name="Tan G.Y.A."/>
            <person name="Lee Z.Y."/>
        </authorList>
    </citation>
    <scope>NUCLEOTIDE SEQUENCE [LARGE SCALE GENOMIC DNA]</scope>
    <source>
        <strain evidence="1 2">ST5x</strain>
    </source>
</reference>
<evidence type="ECO:0000313" key="1">
    <source>
        <dbReference type="EMBL" id="PRH76324.1"/>
    </source>
</evidence>
<accession>A0A2S9PPJ3</accession>